<dbReference type="Pfam" id="PF13419">
    <property type="entry name" value="HAD_2"/>
    <property type="match status" value="1"/>
</dbReference>
<dbReference type="InterPro" id="IPR023198">
    <property type="entry name" value="PGP-like_dom2"/>
</dbReference>
<dbReference type="Gene3D" id="1.10.150.240">
    <property type="entry name" value="Putative phosphatase, domain 2"/>
    <property type="match status" value="1"/>
</dbReference>
<dbReference type="SUPFAM" id="SSF56784">
    <property type="entry name" value="HAD-like"/>
    <property type="match status" value="1"/>
</dbReference>
<dbReference type="AlphaFoldDB" id="A0A1T4Q9J4"/>
<dbReference type="SFLD" id="SFLDS00003">
    <property type="entry name" value="Haloacid_Dehalogenase"/>
    <property type="match status" value="1"/>
</dbReference>
<evidence type="ECO:0000313" key="1">
    <source>
        <dbReference type="EMBL" id="SKA00374.1"/>
    </source>
</evidence>
<dbReference type="PANTHER" id="PTHR43434:SF25">
    <property type="entry name" value="PHOSPHOGLYCOLATE PHOSPHATASE"/>
    <property type="match status" value="1"/>
</dbReference>
<gene>
    <name evidence="1" type="ORF">SAMN02745116_02111</name>
</gene>
<proteinExistence type="predicted"/>
<dbReference type="EMBL" id="FUXI01000027">
    <property type="protein sequence ID" value="SKA00374.1"/>
    <property type="molecule type" value="Genomic_DNA"/>
</dbReference>
<name>A0A1T4Q9J4_9ENTE</name>
<dbReference type="NCBIfam" id="TIGR01549">
    <property type="entry name" value="HAD-SF-IA-v1"/>
    <property type="match status" value="1"/>
</dbReference>
<dbReference type="STRING" id="263852.SAMN02745116_02111"/>
<dbReference type="PANTHER" id="PTHR43434">
    <property type="entry name" value="PHOSPHOGLYCOLATE PHOSPHATASE"/>
    <property type="match status" value="1"/>
</dbReference>
<dbReference type="InterPro" id="IPR036412">
    <property type="entry name" value="HAD-like_sf"/>
</dbReference>
<dbReference type="InterPro" id="IPR041492">
    <property type="entry name" value="HAD_2"/>
</dbReference>
<dbReference type="Gene3D" id="3.40.50.1000">
    <property type="entry name" value="HAD superfamily/HAD-like"/>
    <property type="match status" value="1"/>
</dbReference>
<accession>A0A1T4Q9J4</accession>
<sequence>MNYKYYIWDIGGTLFDTLSTSVRAFQQTLAIFQLSASDEAIYEQLKKTSTGEAAKFFVGNLAEDFLQKYHEIERPMQENPLSFQDTAEVLKSVVEKGGKNYIISHRDLQVVDFLENAHLIEYFSYVITSNDHFARKPNPESVDYLVDRFGVEREKALMIGDRELDILAAKNANVKAVLFSPDGFLQVPEADFTVKSLSEVLKIE</sequence>
<dbReference type="InterPro" id="IPR050155">
    <property type="entry name" value="HAD-like_hydrolase_sf"/>
</dbReference>
<reference evidence="1 2" key="1">
    <citation type="submission" date="2017-02" db="EMBL/GenBank/DDBJ databases">
        <authorList>
            <person name="Peterson S.W."/>
        </authorList>
    </citation>
    <scope>NUCLEOTIDE SEQUENCE [LARGE SCALE GENOMIC DNA]</scope>
    <source>
        <strain evidence="1 2">ATCC BAA-1030</strain>
    </source>
</reference>
<dbReference type="Proteomes" id="UP000190328">
    <property type="component" value="Unassembled WGS sequence"/>
</dbReference>
<dbReference type="InterPro" id="IPR006439">
    <property type="entry name" value="HAD-SF_hydro_IA"/>
</dbReference>
<keyword evidence="2" id="KW-1185">Reference proteome</keyword>
<evidence type="ECO:0000313" key="2">
    <source>
        <dbReference type="Proteomes" id="UP000190328"/>
    </source>
</evidence>
<dbReference type="SFLD" id="SFLDG01135">
    <property type="entry name" value="C1.5.6:_HAD__Beta-PGM__Phospha"/>
    <property type="match status" value="1"/>
</dbReference>
<protein>
    <submittedName>
        <fullName evidence="1">Haloacid dehalogenase superfamily, subfamily IA, variant 1 with third motif having Dx(3-4)D or Dx(3-4)E</fullName>
    </submittedName>
</protein>
<dbReference type="GO" id="GO:0008967">
    <property type="term" value="F:phosphoglycolate phosphatase activity"/>
    <property type="evidence" value="ECO:0007669"/>
    <property type="project" value="TreeGrafter"/>
</dbReference>
<dbReference type="InterPro" id="IPR023214">
    <property type="entry name" value="HAD_sf"/>
</dbReference>
<organism evidence="1 2">
    <name type="scientific">Pilibacter termitis</name>
    <dbReference type="NCBI Taxonomy" id="263852"/>
    <lineage>
        <taxon>Bacteria</taxon>
        <taxon>Bacillati</taxon>
        <taxon>Bacillota</taxon>
        <taxon>Bacilli</taxon>
        <taxon>Lactobacillales</taxon>
        <taxon>Enterococcaceae</taxon>
        <taxon>Pilibacter</taxon>
    </lineage>
</organism>
<dbReference type="GO" id="GO:0006281">
    <property type="term" value="P:DNA repair"/>
    <property type="evidence" value="ECO:0007669"/>
    <property type="project" value="TreeGrafter"/>
</dbReference>
<dbReference type="SFLD" id="SFLDG01129">
    <property type="entry name" value="C1.5:_HAD__Beta-PGM__Phosphata"/>
    <property type="match status" value="1"/>
</dbReference>
<dbReference type="GO" id="GO:0005829">
    <property type="term" value="C:cytosol"/>
    <property type="evidence" value="ECO:0007669"/>
    <property type="project" value="TreeGrafter"/>
</dbReference>